<evidence type="ECO:0000256" key="8">
    <source>
        <dbReference type="ARBA" id="ARBA00023052"/>
    </source>
</evidence>
<feature type="domain" description="Transketolase-like pyrimidine-binding" evidence="13">
    <location>
        <begin position="630"/>
        <end position="823"/>
    </location>
</feature>
<dbReference type="GO" id="GO:0006099">
    <property type="term" value="P:tricarboxylic acid cycle"/>
    <property type="evidence" value="ECO:0007669"/>
    <property type="project" value="TreeGrafter"/>
</dbReference>
<accession>A0A518IFZ1</accession>
<comment type="subunit">
    <text evidence="4">Homodimer. Part of the 2-oxoglutarate dehydrogenase (OGDH) complex composed of E1 (2-oxoglutarate dehydrogenase), E2 (dihydrolipoamide succinyltransferase) and E3 (dihydrolipoamide dehydrogenase); the complex contains multiple copies of the three enzymatic components (E1, E2 and E3).</text>
</comment>
<evidence type="ECO:0000256" key="9">
    <source>
        <dbReference type="ARBA" id="ARBA00023152"/>
    </source>
</evidence>
<dbReference type="Gene3D" id="1.10.287.1150">
    <property type="entry name" value="TPP helical domain"/>
    <property type="match status" value="1"/>
</dbReference>
<dbReference type="Pfam" id="PF02779">
    <property type="entry name" value="Transket_pyr"/>
    <property type="match status" value="1"/>
</dbReference>
<comment type="similarity">
    <text evidence="3">Belongs to the alpha-ketoglutarate dehydrogenase family.</text>
</comment>
<keyword evidence="15" id="KW-1185">Reference proteome</keyword>
<dbReference type="GO" id="GO:0030976">
    <property type="term" value="F:thiamine pyrophosphate binding"/>
    <property type="evidence" value="ECO:0007669"/>
    <property type="project" value="InterPro"/>
</dbReference>
<dbReference type="EC" id="1.2.4.2" evidence="5"/>
<dbReference type="InterPro" id="IPR001017">
    <property type="entry name" value="DH_E1"/>
</dbReference>
<evidence type="ECO:0000259" key="13">
    <source>
        <dbReference type="SMART" id="SM00861"/>
    </source>
</evidence>
<protein>
    <recommendedName>
        <fullName evidence="6">2-oxoglutarate dehydrogenase E1 component</fullName>
        <ecNumber evidence="5">1.2.4.2</ecNumber>
    </recommendedName>
    <alternativeName>
        <fullName evidence="10">Alpha-ketoglutarate dehydrogenase</fullName>
    </alternativeName>
</protein>
<name>A0A518IFZ1_9PLAN</name>
<gene>
    <name evidence="14" type="primary">sucA</name>
    <name evidence="14" type="ORF">Enr17x_40590</name>
</gene>
<dbReference type="InterPro" id="IPR042179">
    <property type="entry name" value="KGD_C_sf"/>
</dbReference>
<dbReference type="GO" id="GO:0004591">
    <property type="term" value="F:oxoglutarate dehydrogenase (succinyl-transferring) activity"/>
    <property type="evidence" value="ECO:0007669"/>
    <property type="project" value="UniProtKB-EC"/>
</dbReference>
<dbReference type="InterPro" id="IPR011603">
    <property type="entry name" value="2oxoglutarate_DH_E1"/>
</dbReference>
<dbReference type="Gene3D" id="3.40.50.12470">
    <property type="match status" value="1"/>
</dbReference>
<dbReference type="Pfam" id="PF16870">
    <property type="entry name" value="OxoGdeHyase_C"/>
    <property type="match status" value="1"/>
</dbReference>
<dbReference type="InterPro" id="IPR029061">
    <property type="entry name" value="THDP-binding"/>
</dbReference>
<comment type="catalytic activity">
    <reaction evidence="11">
        <text>N(6)-[(R)-lipoyl]-L-lysyl-[protein] + 2-oxoglutarate + H(+) = N(6)-[(R)-S(8)-succinyldihydrolipoyl]-L-lysyl-[protein] + CO2</text>
        <dbReference type="Rhea" id="RHEA:12188"/>
        <dbReference type="Rhea" id="RHEA-COMP:10474"/>
        <dbReference type="Rhea" id="RHEA-COMP:20092"/>
        <dbReference type="ChEBI" id="CHEBI:15378"/>
        <dbReference type="ChEBI" id="CHEBI:16526"/>
        <dbReference type="ChEBI" id="CHEBI:16810"/>
        <dbReference type="ChEBI" id="CHEBI:83099"/>
        <dbReference type="ChEBI" id="CHEBI:83120"/>
        <dbReference type="EC" id="1.2.4.2"/>
    </reaction>
</comment>
<dbReference type="NCBIfam" id="NF006914">
    <property type="entry name" value="PRK09404.1"/>
    <property type="match status" value="1"/>
</dbReference>
<dbReference type="InterPro" id="IPR005475">
    <property type="entry name" value="Transketolase-like_Pyr-bd"/>
</dbReference>
<keyword evidence="7 14" id="KW-0560">Oxidoreductase</keyword>
<dbReference type="Gene3D" id="3.40.50.970">
    <property type="match status" value="1"/>
</dbReference>
<dbReference type="PANTHER" id="PTHR23152:SF4">
    <property type="entry name" value="2-OXOADIPATE DEHYDROGENASE COMPLEX COMPONENT E1"/>
    <property type="match status" value="1"/>
</dbReference>
<evidence type="ECO:0000256" key="10">
    <source>
        <dbReference type="ARBA" id="ARBA00030680"/>
    </source>
</evidence>
<dbReference type="Gene3D" id="3.40.50.11610">
    <property type="entry name" value="Multifunctional 2-oxoglutarate metabolism enzyme, C-terminal domain"/>
    <property type="match status" value="1"/>
</dbReference>
<evidence type="ECO:0000313" key="14">
    <source>
        <dbReference type="EMBL" id="QDV52000.1"/>
    </source>
</evidence>
<evidence type="ECO:0000256" key="4">
    <source>
        <dbReference type="ARBA" id="ARBA00011301"/>
    </source>
</evidence>
<evidence type="ECO:0000256" key="2">
    <source>
        <dbReference type="ARBA" id="ARBA00003906"/>
    </source>
</evidence>
<dbReference type="GO" id="GO:0005829">
    <property type="term" value="C:cytosol"/>
    <property type="evidence" value="ECO:0007669"/>
    <property type="project" value="TreeGrafter"/>
</dbReference>
<evidence type="ECO:0000256" key="6">
    <source>
        <dbReference type="ARBA" id="ARBA00013321"/>
    </source>
</evidence>
<dbReference type="InterPro" id="IPR031717">
    <property type="entry name" value="ODO-1/KGD_C"/>
</dbReference>
<dbReference type="NCBIfam" id="NF008907">
    <property type="entry name" value="PRK12270.1"/>
    <property type="match status" value="1"/>
</dbReference>
<dbReference type="KEGG" id="gfm:Enr17x_40590"/>
<evidence type="ECO:0000256" key="7">
    <source>
        <dbReference type="ARBA" id="ARBA00023002"/>
    </source>
</evidence>
<dbReference type="GO" id="GO:0045252">
    <property type="term" value="C:oxoglutarate dehydrogenase complex"/>
    <property type="evidence" value="ECO:0007669"/>
    <property type="project" value="TreeGrafter"/>
</dbReference>
<organism evidence="14 15">
    <name type="scientific">Gimesia fumaroli</name>
    <dbReference type="NCBI Taxonomy" id="2527976"/>
    <lineage>
        <taxon>Bacteria</taxon>
        <taxon>Pseudomonadati</taxon>
        <taxon>Planctomycetota</taxon>
        <taxon>Planctomycetia</taxon>
        <taxon>Planctomycetales</taxon>
        <taxon>Planctomycetaceae</taxon>
        <taxon>Gimesia</taxon>
    </lineage>
</organism>
<dbReference type="EMBL" id="CP037452">
    <property type="protein sequence ID" value="QDV52000.1"/>
    <property type="molecule type" value="Genomic_DNA"/>
</dbReference>
<comment type="function">
    <text evidence="2">E1 component of the 2-oxoglutarate dehydrogenase (OGDH) complex which catalyzes the decarboxylation of 2-oxoglutarate, the first step in the conversion of 2-oxoglutarate to succinyl-CoA and CO(2).</text>
</comment>
<evidence type="ECO:0000256" key="5">
    <source>
        <dbReference type="ARBA" id="ARBA00012280"/>
    </source>
</evidence>
<dbReference type="PANTHER" id="PTHR23152">
    <property type="entry name" value="2-OXOGLUTARATE DEHYDROGENASE"/>
    <property type="match status" value="1"/>
</dbReference>
<dbReference type="SMART" id="SM00861">
    <property type="entry name" value="Transket_pyr"/>
    <property type="match status" value="1"/>
</dbReference>
<dbReference type="Pfam" id="PF00676">
    <property type="entry name" value="E1_dh"/>
    <property type="match status" value="1"/>
</dbReference>
<comment type="cofactor">
    <cofactor evidence="1">
        <name>thiamine diphosphate</name>
        <dbReference type="ChEBI" id="CHEBI:58937"/>
    </cofactor>
</comment>
<dbReference type="CDD" id="cd02016">
    <property type="entry name" value="TPP_E1_OGDC_like"/>
    <property type="match status" value="1"/>
</dbReference>
<keyword evidence="9" id="KW-0324">Glycolysis</keyword>
<dbReference type="Pfam" id="PF16078">
    <property type="entry name" value="2-oxogl_dehyd_N"/>
    <property type="match status" value="1"/>
</dbReference>
<evidence type="ECO:0000256" key="3">
    <source>
        <dbReference type="ARBA" id="ARBA00006936"/>
    </source>
</evidence>
<evidence type="ECO:0000313" key="15">
    <source>
        <dbReference type="Proteomes" id="UP000318313"/>
    </source>
</evidence>
<dbReference type="GO" id="GO:0006096">
    <property type="term" value="P:glycolytic process"/>
    <property type="evidence" value="ECO:0007669"/>
    <property type="project" value="UniProtKB-KW"/>
</dbReference>
<feature type="region of interest" description="Disordered" evidence="12">
    <location>
        <begin position="91"/>
        <end position="113"/>
    </location>
</feature>
<proteinExistence type="inferred from homology"/>
<dbReference type="InterPro" id="IPR032106">
    <property type="entry name" value="2-oxogl_dehyd_N"/>
</dbReference>
<reference evidence="14 15" key="1">
    <citation type="submission" date="2019-03" db="EMBL/GenBank/DDBJ databases">
        <title>Deep-cultivation of Planctomycetes and their phenomic and genomic characterization uncovers novel biology.</title>
        <authorList>
            <person name="Wiegand S."/>
            <person name="Jogler M."/>
            <person name="Boedeker C."/>
            <person name="Pinto D."/>
            <person name="Vollmers J."/>
            <person name="Rivas-Marin E."/>
            <person name="Kohn T."/>
            <person name="Peeters S.H."/>
            <person name="Heuer A."/>
            <person name="Rast P."/>
            <person name="Oberbeckmann S."/>
            <person name="Bunk B."/>
            <person name="Jeske O."/>
            <person name="Meyerdierks A."/>
            <person name="Storesund J.E."/>
            <person name="Kallscheuer N."/>
            <person name="Luecker S."/>
            <person name="Lage O.M."/>
            <person name="Pohl T."/>
            <person name="Merkel B.J."/>
            <person name="Hornburger P."/>
            <person name="Mueller R.-W."/>
            <person name="Bruemmer F."/>
            <person name="Labrenz M."/>
            <person name="Spormann A.M."/>
            <person name="Op den Camp H."/>
            <person name="Overmann J."/>
            <person name="Amann R."/>
            <person name="Jetten M.S.M."/>
            <person name="Mascher T."/>
            <person name="Medema M.H."/>
            <person name="Devos D.P."/>
            <person name="Kaster A.-K."/>
            <person name="Ovreas L."/>
            <person name="Rohde M."/>
            <person name="Galperin M.Y."/>
            <person name="Jogler C."/>
        </authorList>
    </citation>
    <scope>NUCLEOTIDE SEQUENCE [LARGE SCALE GENOMIC DNA]</scope>
    <source>
        <strain evidence="14 15">Enr17</strain>
    </source>
</reference>
<sequence length="970" mass="110904">MVFCRLFVSKPGEGTMLDKPDAVSSHFDDNGHYESQLPEELVNEISSESLTFVEELYASYLKSPGSVSQEWQDFFARFPHKITRKQRPGFGPSFKRHTMFNPPGSQKTEGTDRQTMKIADRQERLDQLIRNYRVRGHILASLDPLGKKRSTPAELMPEFYDFSERDYDRIFSTSTFGGPSQRTLREMIQWLKNTYCRSIGAQFMHIDSLRVRKWLQDRMESTANFLKFERPEALRILRRLTDSVVFEEFIQKKYVGLKSFSLEGAESLIPLLDLAVEKAGEQGVDEIVFGMAHRGRLNVLTNIMGKKPREIFREYEDSVPEMSVGRGDVKYHLGYSSDWMTESGHNVHLTLCFNPSHLEFVNPVAMGRMRAKQDRWQNIDRTKGMVLLIHGDAAFAGEGVVQESLNLSELKGYRTGGTIHVVVNNQIGFTTDPAQSRSSTYATDVAKMLQIPIFHVNGEDPEAVAQVVRLAMDFRKEFHRDVVIDMYCYRRRGHNEGDEPSFTQPLMYDIINNRPSVRDSFLQRMLERKSVTQEDGDRLQEESITHLESELAAARVDNYPHTVELPAGIWAGYRGGEELPADQIDTGVPEESLINLLLKQTEFPEGFTPHKKIQRLLRIRREMAEGERKLDWGAAESLAFASLLTEGYRIRVSGQDAQRGTFSHRHAVIHDVKTGKKYTPLKHLVAGQGPVEFVNSPLSEAGVLGFDYGYSLDCPDGLIVWEAQFGDFCNAAQVIIDQFIVSAEDKWQRYSGIVMLLPHGFEGQGPEHSSARYERFLQMAAENNIQIAVPTTPDQFFHLLRRQMIRKWRKPLIVMTPKSLLRHHDAVSSFSSMSSGSFFKVIANTTDIEPQQVTRILLCTGKIYYDLNEHRKQAERDDIAIIRMEQLYPIPKAELEEALAPYPEGTPVYWVQEEPENMGAWQFIYCRFKGNLFGRHPLQGVYRQASASPATGSSRSHQFEQEMLISESFR</sequence>
<dbReference type="SUPFAM" id="SSF52518">
    <property type="entry name" value="Thiamin diphosphate-binding fold (THDP-binding)"/>
    <property type="match status" value="2"/>
</dbReference>
<evidence type="ECO:0000256" key="1">
    <source>
        <dbReference type="ARBA" id="ARBA00001964"/>
    </source>
</evidence>
<dbReference type="FunFam" id="3.40.50.12470:FF:000009">
    <property type="entry name" value="2-oxoglutarate dehydrogenase E1 component"/>
    <property type="match status" value="1"/>
</dbReference>
<evidence type="ECO:0000256" key="11">
    <source>
        <dbReference type="ARBA" id="ARBA00051911"/>
    </source>
</evidence>
<dbReference type="PIRSF" id="PIRSF000157">
    <property type="entry name" value="Oxoglu_dh_E1"/>
    <property type="match status" value="1"/>
</dbReference>
<dbReference type="Proteomes" id="UP000318313">
    <property type="component" value="Chromosome"/>
</dbReference>
<dbReference type="NCBIfam" id="TIGR00239">
    <property type="entry name" value="2oxo_dh_E1"/>
    <property type="match status" value="1"/>
</dbReference>
<dbReference type="AlphaFoldDB" id="A0A518IFZ1"/>
<evidence type="ECO:0000256" key="12">
    <source>
        <dbReference type="SAM" id="MobiDB-lite"/>
    </source>
</evidence>
<keyword evidence="8" id="KW-0786">Thiamine pyrophosphate</keyword>